<sequence>MGVFKNMFTWWEGASLGTALFSWRHGQRVGSDSLGNVYFQAKKDGRRWVIYNGSNDSSRVPPEWFSWLHHQIEAVPDEALPPPPKFLRDATPNLTGTSQAYRPSGAMERGGKRQAASGDYEAWTPDRA</sequence>
<dbReference type="EMBL" id="JAVUPU010000002">
    <property type="protein sequence ID" value="MDT9598371.1"/>
    <property type="molecule type" value="Genomic_DNA"/>
</dbReference>
<proteinExistence type="predicted"/>
<dbReference type="PANTHER" id="PTHR12910:SF2">
    <property type="entry name" value="NADH DEHYDROGENASE [UBIQUINONE] 1 ALPHA SUBCOMPLEX SUBUNIT 12"/>
    <property type="match status" value="1"/>
</dbReference>
<dbReference type="NCBIfam" id="NF006040">
    <property type="entry name" value="PRK08183.1"/>
    <property type="match status" value="1"/>
</dbReference>
<accession>A0ABU3Q4N3</accession>
<reference evidence="2 3" key="1">
    <citation type="submission" date="2023-05" db="EMBL/GenBank/DDBJ databases">
        <authorList>
            <person name="Guo Y."/>
        </authorList>
    </citation>
    <scope>NUCLEOTIDE SEQUENCE [LARGE SCALE GENOMIC DNA]</scope>
    <source>
        <strain evidence="2 3">GR2756</strain>
    </source>
</reference>
<name>A0ABU3Q4N3_9SPHN</name>
<protein>
    <submittedName>
        <fullName evidence="2">NADH:ubiquinone oxidoreductase subunit NDUFA12</fullName>
    </submittedName>
</protein>
<organism evidence="2 3">
    <name type="scientific">Sphingosinicella rhizophila</name>
    <dbReference type="NCBI Taxonomy" id="3050082"/>
    <lineage>
        <taxon>Bacteria</taxon>
        <taxon>Pseudomonadati</taxon>
        <taxon>Pseudomonadota</taxon>
        <taxon>Alphaproteobacteria</taxon>
        <taxon>Sphingomonadales</taxon>
        <taxon>Sphingosinicellaceae</taxon>
        <taxon>Sphingosinicella</taxon>
    </lineage>
</organism>
<dbReference type="Pfam" id="PF05071">
    <property type="entry name" value="NDUFA12"/>
    <property type="match status" value="1"/>
</dbReference>
<evidence type="ECO:0000313" key="3">
    <source>
        <dbReference type="Proteomes" id="UP001259572"/>
    </source>
</evidence>
<evidence type="ECO:0000313" key="2">
    <source>
        <dbReference type="EMBL" id="MDT9598371.1"/>
    </source>
</evidence>
<dbReference type="PANTHER" id="PTHR12910">
    <property type="entry name" value="NADH-UBIQUINONE OXIDOREDUCTASE SUBUNIT B17.2"/>
    <property type="match status" value="1"/>
</dbReference>
<dbReference type="InterPro" id="IPR007763">
    <property type="entry name" value="NDUFA12"/>
</dbReference>
<feature type="region of interest" description="Disordered" evidence="1">
    <location>
        <begin position="79"/>
        <end position="128"/>
    </location>
</feature>
<feature type="compositionally biased region" description="Polar residues" evidence="1">
    <location>
        <begin position="92"/>
        <end position="101"/>
    </location>
</feature>
<keyword evidence="3" id="KW-1185">Reference proteome</keyword>
<dbReference type="Proteomes" id="UP001259572">
    <property type="component" value="Unassembled WGS sequence"/>
</dbReference>
<dbReference type="RefSeq" id="WP_315724348.1">
    <property type="nucleotide sequence ID" value="NZ_JAVUPU010000002.1"/>
</dbReference>
<gene>
    <name evidence="2" type="ORF">RQX22_05335</name>
</gene>
<comment type="caution">
    <text evidence="2">The sequence shown here is derived from an EMBL/GenBank/DDBJ whole genome shotgun (WGS) entry which is preliminary data.</text>
</comment>
<evidence type="ECO:0000256" key="1">
    <source>
        <dbReference type="SAM" id="MobiDB-lite"/>
    </source>
</evidence>